<dbReference type="EMBL" id="VRTS01000001">
    <property type="protein sequence ID" value="TXK65770.1"/>
    <property type="molecule type" value="Genomic_DNA"/>
</dbReference>
<organism evidence="1 2">
    <name type="scientific">Alkalisalibacterium limincola</name>
    <dbReference type="NCBI Taxonomy" id="2699169"/>
    <lineage>
        <taxon>Bacteria</taxon>
        <taxon>Pseudomonadati</taxon>
        <taxon>Pseudomonadota</taxon>
        <taxon>Gammaproteobacteria</taxon>
        <taxon>Lysobacterales</taxon>
        <taxon>Lysobacteraceae</taxon>
        <taxon>Alkalisalibacterium</taxon>
    </lineage>
</organism>
<gene>
    <name evidence="1" type="ORF">FU658_01280</name>
</gene>
<evidence type="ECO:0000313" key="2">
    <source>
        <dbReference type="Proteomes" id="UP000321248"/>
    </source>
</evidence>
<keyword evidence="2" id="KW-1185">Reference proteome</keyword>
<comment type="caution">
    <text evidence="1">The sequence shown here is derived from an EMBL/GenBank/DDBJ whole genome shotgun (WGS) entry which is preliminary data.</text>
</comment>
<protein>
    <submittedName>
        <fullName evidence="1">Uncharacterized protein</fullName>
    </submittedName>
</protein>
<dbReference type="RefSeq" id="WP_147890443.1">
    <property type="nucleotide sequence ID" value="NZ_VRTS01000001.1"/>
</dbReference>
<sequence>MTPSKHARATADAGLDMDLALAVRACMAQLPALAARRLRAHAGDIEALMALAERSGSAQRLGRKLFGLMANASVHCGGANTLRPLFDQCSLVRTYLWLHGRVAVTAPEPLVRGTPDLLVEAGGESIWIDTRARPPEVMAERGRQAVLLVDRTVSMRRQPPLRLGAGYAGEFHLLDTRKPGKGATGMLALEQQPCAWGEAPAPASVRALAAATGAHASRRTATGSGLGISA</sequence>
<name>A0A5C8KX12_9GAMM</name>
<dbReference type="AlphaFoldDB" id="A0A5C8KX12"/>
<proteinExistence type="predicted"/>
<accession>A0A5C8KX12</accession>
<dbReference type="Proteomes" id="UP000321248">
    <property type="component" value="Unassembled WGS sequence"/>
</dbReference>
<reference evidence="1 2" key="1">
    <citation type="submission" date="2019-08" db="EMBL/GenBank/DDBJ databases">
        <authorList>
            <person name="Karlyshev A.V."/>
        </authorList>
    </citation>
    <scope>NUCLEOTIDE SEQUENCE [LARGE SCALE GENOMIC DNA]</scope>
    <source>
        <strain evidence="1 2">Alg18-2.2</strain>
    </source>
</reference>
<evidence type="ECO:0000313" key="1">
    <source>
        <dbReference type="EMBL" id="TXK65770.1"/>
    </source>
</evidence>